<proteinExistence type="predicted"/>
<accession>Q12Q64</accession>
<reference evidence="1 2" key="1">
    <citation type="submission" date="2006-03" db="EMBL/GenBank/DDBJ databases">
        <title>Complete sequence of Shewanella denitrificans OS217.</title>
        <authorList>
            <consortium name="US DOE Joint Genome Institute"/>
            <person name="Copeland A."/>
            <person name="Lucas S."/>
            <person name="Lapidus A."/>
            <person name="Barry K."/>
            <person name="Detter J.C."/>
            <person name="Glavina del Rio T."/>
            <person name="Hammon N."/>
            <person name="Israni S."/>
            <person name="Dalin E."/>
            <person name="Tice H."/>
            <person name="Pitluck S."/>
            <person name="Brettin T."/>
            <person name="Bruce D."/>
            <person name="Han C."/>
            <person name="Tapia R."/>
            <person name="Gilna P."/>
            <person name="Kiss H."/>
            <person name="Schmutz J."/>
            <person name="Larimer F."/>
            <person name="Land M."/>
            <person name="Hauser L."/>
            <person name="Kyrpides N."/>
            <person name="Lykidis A."/>
            <person name="Richardson P."/>
        </authorList>
    </citation>
    <scope>NUCLEOTIDE SEQUENCE [LARGE SCALE GENOMIC DNA]</scope>
    <source>
        <strain evidence="2">OS217 / ATCC BAA-1090 / DSM 15013</strain>
    </source>
</reference>
<keyword evidence="2" id="KW-1185">Reference proteome</keyword>
<dbReference type="KEGG" id="sdn:Sden_1124"/>
<organism evidence="1 2">
    <name type="scientific">Shewanella denitrificans (strain OS217 / ATCC BAA-1090 / DSM 15013)</name>
    <dbReference type="NCBI Taxonomy" id="318161"/>
    <lineage>
        <taxon>Bacteria</taxon>
        <taxon>Pseudomonadati</taxon>
        <taxon>Pseudomonadota</taxon>
        <taxon>Gammaproteobacteria</taxon>
        <taxon>Alteromonadales</taxon>
        <taxon>Shewanellaceae</taxon>
        <taxon>Shewanella</taxon>
    </lineage>
</organism>
<dbReference type="RefSeq" id="WP_011495574.1">
    <property type="nucleotide sequence ID" value="NC_007954.1"/>
</dbReference>
<protein>
    <submittedName>
        <fullName evidence="1">Uncharacterized protein</fullName>
    </submittedName>
</protein>
<dbReference type="Proteomes" id="UP000001982">
    <property type="component" value="Chromosome"/>
</dbReference>
<evidence type="ECO:0000313" key="1">
    <source>
        <dbReference type="EMBL" id="ABE54412.1"/>
    </source>
</evidence>
<sequence>MKHKKIISVVTLLVGLAGFWYLASEPEPQLAIAPAEVLALPTVKDVTTTTSVNKIKPKDVSEVEIIPESISESFSLLAKAYASELSQPSYSVPLTAEDTHLLNPNNYLPQAVMLEGGSASIVLPKYRFSYPEPVVVKLLVDGMQVTKAKVTLLSEQGAGGDALAKEEMQTTDGDWTAQLKPKEEWDGPLEVRLSFSAKGKQQTLSTGIEYSYPTATITGVGDMSAEGSDMLIPVSIEVKKAGYYRLRANLYRENEQPVALLTSSKKLAEGSTSMELKAYKGVLSNHSGPFTLTTFVLERRPAVPGELTRYGNSEKPSFELGDFAVEQLSDEPWQPDEQELQRLEFLKQMAGE</sequence>
<dbReference type="OrthoDB" id="5759974at2"/>
<dbReference type="EMBL" id="CP000302">
    <property type="protein sequence ID" value="ABE54412.1"/>
    <property type="molecule type" value="Genomic_DNA"/>
</dbReference>
<dbReference type="eggNOG" id="ENOG5031ATR">
    <property type="taxonomic scope" value="Bacteria"/>
</dbReference>
<gene>
    <name evidence="1" type="ordered locus">Sden_1124</name>
</gene>
<dbReference type="STRING" id="318161.Sden_1124"/>
<dbReference type="HOGENOM" id="CLU_067092_0_0_6"/>
<name>Q12Q64_SHEDO</name>
<evidence type="ECO:0000313" key="2">
    <source>
        <dbReference type="Proteomes" id="UP000001982"/>
    </source>
</evidence>
<dbReference type="AlphaFoldDB" id="Q12Q64"/>